<dbReference type="Pfam" id="PF17910">
    <property type="entry name" value="FeoB_Cyto"/>
    <property type="match status" value="1"/>
</dbReference>
<dbReference type="SUPFAM" id="SSF52540">
    <property type="entry name" value="P-loop containing nucleoside triphosphate hydrolases"/>
    <property type="match status" value="1"/>
</dbReference>
<evidence type="ECO:0000313" key="18">
    <source>
        <dbReference type="EMBL" id="HIT97732.1"/>
    </source>
</evidence>
<keyword evidence="9" id="KW-0406">Ion transport</keyword>
<feature type="transmembrane region" description="Helical" evidence="16">
    <location>
        <begin position="547"/>
        <end position="573"/>
    </location>
</feature>
<dbReference type="InterPro" id="IPR038157">
    <property type="entry name" value="FeoA_core_dom"/>
</dbReference>
<dbReference type="GO" id="GO:0015093">
    <property type="term" value="F:ferrous iron transmembrane transporter activity"/>
    <property type="evidence" value="ECO:0007669"/>
    <property type="project" value="UniProtKB-UniRule"/>
</dbReference>
<name>A0A9D1HAZ6_9FLAO</name>
<dbReference type="PROSITE" id="PS51711">
    <property type="entry name" value="G_FEOB"/>
    <property type="match status" value="1"/>
</dbReference>
<evidence type="ECO:0000256" key="13">
    <source>
        <dbReference type="NCBIfam" id="TIGR00437"/>
    </source>
</evidence>
<dbReference type="Pfam" id="PF02421">
    <property type="entry name" value="FeoB_N"/>
    <property type="match status" value="1"/>
</dbReference>
<feature type="transmembrane region" description="Helical" evidence="16">
    <location>
        <begin position="513"/>
        <end position="535"/>
    </location>
</feature>
<feature type="binding site" evidence="14">
    <location>
        <begin position="132"/>
        <end position="139"/>
    </location>
    <ligand>
        <name>GTP</name>
        <dbReference type="ChEBI" id="CHEBI:37565"/>
        <label>1</label>
    </ligand>
</feature>
<dbReference type="Gene3D" id="1.10.287.1770">
    <property type="match status" value="1"/>
</dbReference>
<sequence length="838" mass="93208">MDTEKPLQTVRLSDLQAGEWGIIVKVQGHGAFRKRITEMGFVRGQRIRVIKSAPMLDPVEYAIMGYQVALRRSEADLIEVTPCSEGEHPSDATGPAPVPQAEVFTPEDCPCQAKRPAHLHEALRTIDVALVGNPNIGKTSLFNEASGSHQKTGNYSGVTVDVKTAVVHHKGYTIRLSDLPGTYSLTEYSSEEVFVRRHLTEKTPDVVINVVDATNLERNLYLTTALIDMDMRVVVALNMYDELLRSDRRFDYRALGSMIGIPFVPTTAREGRGIEELLDKVIEVFEGKEPTVRHIHIHYGQDVENAIRELQKVLRRDKDLMARYSPRDLSLRLLENEKTARESIGKSPQRGLIEQTARTAAQRLESTYGENVETILADAKYGFIAGALSETLTFKDGPSRKSRDPDALITNKWLGFPIFLAIMLAVFQATFYLGNYPMEWLETGVSALGAWVGNALPEGSLRSLLVDGVINGVGGVLVFLPNILILFFFIALMEDTGYMARAAFIMDRLMHRIGLHGKSFIPLLMGFGCNVPAVIATRTLESRKDRILTMLIIPFTSCSARLPVYVLLIGAFFPERSGLVLFALYLTGVVVAILSSLLLKKVFFRKEEAPFVMELPPYRIPTLVSVVRHMWDRGVQYLRKMGTVILLASVVIWALGHYPEKVDYAQDYDALREQVAARNIPAQEKESSLAHIDALQEAERQEKSYIGRIGKAVEPAIAPLGFDWQIGVSLVTGFAAKEIVVSTMAVLSSSDEDTQTLGERLKEQTYTSGPKAGQKVYTPLVAFTLMIFILLYFPCIATIAAIGRESGSWRWALFTAVYTTCVAWVVSFAVYRIGLLFA</sequence>
<dbReference type="Gene3D" id="3.40.50.300">
    <property type="entry name" value="P-loop containing nucleotide triphosphate hydrolases"/>
    <property type="match status" value="1"/>
</dbReference>
<dbReference type="InterPro" id="IPR027417">
    <property type="entry name" value="P-loop_NTPase"/>
</dbReference>
<keyword evidence="2 16" id="KW-0813">Transport</keyword>
<dbReference type="InterPro" id="IPR050860">
    <property type="entry name" value="FeoB_GTPase"/>
</dbReference>
<organism evidence="18 19">
    <name type="scientific">Candidatus Merdimorpha stercoravium</name>
    <dbReference type="NCBI Taxonomy" id="2840863"/>
    <lineage>
        <taxon>Bacteria</taxon>
        <taxon>Pseudomonadati</taxon>
        <taxon>Bacteroidota</taxon>
        <taxon>Flavobacteriia</taxon>
        <taxon>Flavobacteriales</taxon>
        <taxon>Candidatus Merdimorpha</taxon>
    </lineage>
</organism>
<evidence type="ECO:0000313" key="19">
    <source>
        <dbReference type="Proteomes" id="UP000824161"/>
    </source>
</evidence>
<feature type="transmembrane region" description="Helical" evidence="16">
    <location>
        <begin position="811"/>
        <end position="833"/>
    </location>
</feature>
<dbReference type="InterPro" id="IPR007167">
    <property type="entry name" value="Fe-transptr_FeoA-like"/>
</dbReference>
<dbReference type="SUPFAM" id="SSF50037">
    <property type="entry name" value="C-terminal domain of transcriptional repressors"/>
    <property type="match status" value="1"/>
</dbReference>
<keyword evidence="3" id="KW-1003">Cell membrane</keyword>
<comment type="similarity">
    <text evidence="16">Belongs to the TRAFAC class TrmE-Era-EngA-EngB-Septin-like GTPase superfamily. FeoB GTPase (TC 9.A.8) family.</text>
</comment>
<evidence type="ECO:0000256" key="6">
    <source>
        <dbReference type="ARBA" id="ARBA00022741"/>
    </source>
</evidence>
<dbReference type="PANTHER" id="PTHR43185:SF1">
    <property type="entry name" value="FE(2+) TRANSPORTER FEOB"/>
    <property type="match status" value="1"/>
</dbReference>
<dbReference type="InterPro" id="IPR008988">
    <property type="entry name" value="Transcriptional_repressor_C"/>
</dbReference>
<keyword evidence="7 16" id="KW-1133">Transmembrane helix</keyword>
<dbReference type="InterPro" id="IPR006073">
    <property type="entry name" value="GTP-bd"/>
</dbReference>
<dbReference type="InterPro" id="IPR030389">
    <property type="entry name" value="G_FEOB_dom"/>
</dbReference>
<keyword evidence="4 16" id="KW-0410">Iron transport</keyword>
<keyword evidence="11 16" id="KW-0472">Membrane</keyword>
<feature type="transmembrane region" description="Helical" evidence="16">
    <location>
        <begin position="579"/>
        <end position="599"/>
    </location>
</feature>
<dbReference type="SMART" id="SM00899">
    <property type="entry name" value="FeoA"/>
    <property type="match status" value="1"/>
</dbReference>
<dbReference type="AlphaFoldDB" id="A0A9D1HAZ6"/>
<evidence type="ECO:0000256" key="5">
    <source>
        <dbReference type="ARBA" id="ARBA00022692"/>
    </source>
</evidence>
<accession>A0A9D1HAZ6</accession>
<evidence type="ECO:0000256" key="15">
    <source>
        <dbReference type="PIRSR" id="PIRSR603373-2"/>
    </source>
</evidence>
<comment type="caution">
    <text evidence="18">The sequence shown here is derived from an EMBL/GenBank/DDBJ whole genome shotgun (WGS) entry which is preliminary data.</text>
</comment>
<comment type="function">
    <text evidence="16">Probable transporter of a GTP-driven Fe(2+) uptake system.</text>
</comment>
<evidence type="ECO:0000259" key="17">
    <source>
        <dbReference type="PROSITE" id="PS51711"/>
    </source>
</evidence>
<evidence type="ECO:0000256" key="11">
    <source>
        <dbReference type="ARBA" id="ARBA00023136"/>
    </source>
</evidence>
<keyword evidence="5 16" id="KW-0812">Transmembrane</keyword>
<dbReference type="GO" id="GO:0005886">
    <property type="term" value="C:plasma membrane"/>
    <property type="evidence" value="ECO:0007669"/>
    <property type="project" value="UniProtKB-SubCell"/>
</dbReference>
<dbReference type="GO" id="GO:0005525">
    <property type="term" value="F:GTP binding"/>
    <property type="evidence" value="ECO:0007669"/>
    <property type="project" value="UniProtKB-KW"/>
</dbReference>
<dbReference type="PRINTS" id="PR00326">
    <property type="entry name" value="GTP1OBG"/>
</dbReference>
<keyword evidence="15" id="KW-0460">Magnesium</keyword>
<dbReference type="Gene3D" id="2.30.30.90">
    <property type="match status" value="1"/>
</dbReference>
<evidence type="ECO:0000256" key="12">
    <source>
        <dbReference type="ARBA" id="ARBA00031200"/>
    </source>
</evidence>
<dbReference type="Pfam" id="PF07670">
    <property type="entry name" value="Gate"/>
    <property type="match status" value="2"/>
</dbReference>
<feature type="domain" description="FeoB-type G" evidence="17">
    <location>
        <begin position="125"/>
        <end position="287"/>
    </location>
</feature>
<feature type="binding site" evidence="14">
    <location>
        <begin position="238"/>
        <end position="241"/>
    </location>
    <ligand>
        <name>GTP</name>
        <dbReference type="ChEBI" id="CHEBI:37565"/>
        <label>1</label>
    </ligand>
</feature>
<keyword evidence="6 14" id="KW-0547">Nucleotide-binding</keyword>
<dbReference type="Pfam" id="PF04023">
    <property type="entry name" value="FeoA"/>
    <property type="match status" value="1"/>
</dbReference>
<feature type="binding site" evidence="15">
    <location>
        <position position="147"/>
    </location>
    <ligand>
        <name>Mg(2+)</name>
        <dbReference type="ChEBI" id="CHEBI:18420"/>
        <label>2</label>
    </ligand>
</feature>
<feature type="transmembrane region" description="Helical" evidence="16">
    <location>
        <begin position="776"/>
        <end position="799"/>
    </location>
</feature>
<reference evidence="18" key="1">
    <citation type="submission" date="2020-10" db="EMBL/GenBank/DDBJ databases">
        <authorList>
            <person name="Gilroy R."/>
        </authorList>
    </citation>
    <scope>NUCLEOTIDE SEQUENCE</scope>
    <source>
        <strain evidence="18">1383</strain>
    </source>
</reference>
<evidence type="ECO:0000256" key="16">
    <source>
        <dbReference type="RuleBase" id="RU362098"/>
    </source>
</evidence>
<dbReference type="InterPro" id="IPR011640">
    <property type="entry name" value="Fe2_transport_prot_B_C"/>
</dbReference>
<evidence type="ECO:0000256" key="8">
    <source>
        <dbReference type="ARBA" id="ARBA00023004"/>
    </source>
</evidence>
<dbReference type="InterPro" id="IPR005225">
    <property type="entry name" value="Small_GTP-bd"/>
</dbReference>
<feature type="transmembrane region" description="Helical" evidence="16">
    <location>
        <begin position="469"/>
        <end position="493"/>
    </location>
</feature>
<proteinExistence type="inferred from homology"/>
<dbReference type="CDD" id="cd01879">
    <property type="entry name" value="FeoB"/>
    <property type="match status" value="1"/>
</dbReference>
<evidence type="ECO:0000256" key="4">
    <source>
        <dbReference type="ARBA" id="ARBA00022496"/>
    </source>
</evidence>
<comment type="subcellular location">
    <subcellularLocation>
        <location evidence="16">Cell inner membrane</location>
        <topology evidence="16">Multi-pass membrane protein</topology>
    </subcellularLocation>
    <subcellularLocation>
        <location evidence="1">Cell membrane</location>
        <topology evidence="1">Multi-pass membrane protein</topology>
    </subcellularLocation>
</comment>
<dbReference type="NCBIfam" id="TIGR00231">
    <property type="entry name" value="small_GTP"/>
    <property type="match status" value="1"/>
</dbReference>
<gene>
    <name evidence="18" type="primary">feoB</name>
    <name evidence="18" type="ORF">IAC44_02740</name>
</gene>
<evidence type="ECO:0000256" key="3">
    <source>
        <dbReference type="ARBA" id="ARBA00022475"/>
    </source>
</evidence>
<keyword evidence="15" id="KW-0479">Metal-binding</keyword>
<dbReference type="InterPro" id="IPR003373">
    <property type="entry name" value="Fe2_transport_prot-B"/>
</dbReference>
<evidence type="ECO:0000256" key="1">
    <source>
        <dbReference type="ARBA" id="ARBA00004651"/>
    </source>
</evidence>
<evidence type="ECO:0000256" key="14">
    <source>
        <dbReference type="PIRSR" id="PIRSR603373-1"/>
    </source>
</evidence>
<feature type="binding site" evidence="14">
    <location>
        <begin position="157"/>
        <end position="161"/>
    </location>
    <ligand>
        <name>GTP</name>
        <dbReference type="ChEBI" id="CHEBI:37565"/>
        <label>1</label>
    </ligand>
</feature>
<dbReference type="InterPro" id="IPR041069">
    <property type="entry name" value="FeoB_Cyto"/>
</dbReference>
<feature type="binding site" evidence="15">
    <location>
        <position position="143"/>
    </location>
    <ligand>
        <name>Mg(2+)</name>
        <dbReference type="ChEBI" id="CHEBI:18420"/>
        <label>2</label>
    </ligand>
</feature>
<evidence type="ECO:0000256" key="9">
    <source>
        <dbReference type="ARBA" id="ARBA00023065"/>
    </source>
</evidence>
<dbReference type="PANTHER" id="PTHR43185">
    <property type="entry name" value="FERROUS IRON TRANSPORT PROTEIN B"/>
    <property type="match status" value="1"/>
</dbReference>
<feature type="transmembrane region" description="Helical" evidence="16">
    <location>
        <begin position="637"/>
        <end position="656"/>
    </location>
</feature>
<feature type="transmembrane region" description="Helical" evidence="16">
    <location>
        <begin position="413"/>
        <end position="434"/>
    </location>
</feature>
<protein>
    <recommendedName>
        <fullName evidence="12 13">Ferrous iron transport protein B</fullName>
    </recommendedName>
</protein>
<keyword evidence="10 14" id="KW-0342">GTP-binding</keyword>
<evidence type="ECO:0000256" key="7">
    <source>
        <dbReference type="ARBA" id="ARBA00022989"/>
    </source>
</evidence>
<dbReference type="Proteomes" id="UP000824161">
    <property type="component" value="Unassembled WGS sequence"/>
</dbReference>
<feature type="binding site" evidence="14">
    <location>
        <begin position="178"/>
        <end position="181"/>
    </location>
    <ligand>
        <name>GTP</name>
        <dbReference type="ChEBI" id="CHEBI:37565"/>
        <label>1</label>
    </ligand>
</feature>
<dbReference type="InterPro" id="IPR011642">
    <property type="entry name" value="Gate_dom"/>
</dbReference>
<evidence type="ECO:0000256" key="2">
    <source>
        <dbReference type="ARBA" id="ARBA00022448"/>
    </source>
</evidence>
<dbReference type="GO" id="GO:0046914">
    <property type="term" value="F:transition metal ion binding"/>
    <property type="evidence" value="ECO:0007669"/>
    <property type="project" value="InterPro"/>
</dbReference>
<dbReference type="EMBL" id="DVLY01000063">
    <property type="protein sequence ID" value="HIT97732.1"/>
    <property type="molecule type" value="Genomic_DNA"/>
</dbReference>
<dbReference type="Pfam" id="PF07664">
    <property type="entry name" value="FeoB_C"/>
    <property type="match status" value="1"/>
</dbReference>
<evidence type="ECO:0000256" key="10">
    <source>
        <dbReference type="ARBA" id="ARBA00023134"/>
    </source>
</evidence>
<dbReference type="NCBIfam" id="TIGR00437">
    <property type="entry name" value="feoB"/>
    <property type="match status" value="1"/>
</dbReference>
<reference evidence="18" key="2">
    <citation type="journal article" date="2021" name="PeerJ">
        <title>Extensive microbial diversity within the chicken gut microbiome revealed by metagenomics and culture.</title>
        <authorList>
            <person name="Gilroy R."/>
            <person name="Ravi A."/>
            <person name="Getino M."/>
            <person name="Pursley I."/>
            <person name="Horton D.L."/>
            <person name="Alikhan N.F."/>
            <person name="Baker D."/>
            <person name="Gharbi K."/>
            <person name="Hall N."/>
            <person name="Watson M."/>
            <person name="Adriaenssens E.M."/>
            <person name="Foster-Nyarko E."/>
            <person name="Jarju S."/>
            <person name="Secka A."/>
            <person name="Antonio M."/>
            <person name="Oren A."/>
            <person name="Chaudhuri R.R."/>
            <person name="La Ragione R."/>
            <person name="Hildebrand F."/>
            <person name="Pallen M.J."/>
        </authorList>
    </citation>
    <scope>NUCLEOTIDE SEQUENCE</scope>
    <source>
        <strain evidence="18">1383</strain>
    </source>
</reference>
<feature type="binding site" evidence="15">
    <location>
        <position position="146"/>
    </location>
    <ligand>
        <name>Mg(2+)</name>
        <dbReference type="ChEBI" id="CHEBI:18420"/>
        <label>2</label>
    </ligand>
</feature>
<keyword evidence="8 16" id="KW-0408">Iron</keyword>